<reference evidence="3 4" key="1">
    <citation type="submission" date="2019-03" db="EMBL/GenBank/DDBJ databases">
        <title>Genomic Encyclopedia of Type Strains, Phase IV (KMG-IV): sequencing the most valuable type-strain genomes for metagenomic binning, comparative biology and taxonomic classification.</title>
        <authorList>
            <person name="Goeker M."/>
        </authorList>
    </citation>
    <scope>NUCLEOTIDE SEQUENCE [LARGE SCALE GENOMIC DNA]</scope>
    <source>
        <strain evidence="3 4">DSM 25059</strain>
    </source>
</reference>
<dbReference type="Pfam" id="PF13550">
    <property type="entry name" value="Phage-tail_3"/>
    <property type="match status" value="1"/>
</dbReference>
<keyword evidence="4" id="KW-1185">Reference proteome</keyword>
<dbReference type="InterPro" id="IPR056490">
    <property type="entry name" value="Rcc01698_C"/>
</dbReference>
<dbReference type="RefSeq" id="WP_133494317.1">
    <property type="nucleotide sequence ID" value="NZ_BMLU01000002.1"/>
</dbReference>
<name>A0A4R6FWG0_9SPHN</name>
<dbReference type="Pfam" id="PF23666">
    <property type="entry name" value="Rcc01698_C"/>
    <property type="match status" value="1"/>
</dbReference>
<evidence type="ECO:0000313" key="4">
    <source>
        <dbReference type="Proteomes" id="UP000295493"/>
    </source>
</evidence>
<dbReference type="OrthoDB" id="8445115at2"/>
<feature type="domain" description="Tip attachment protein J" evidence="1">
    <location>
        <begin position="228"/>
        <end position="382"/>
    </location>
</feature>
<evidence type="ECO:0000259" key="2">
    <source>
        <dbReference type="Pfam" id="PF23666"/>
    </source>
</evidence>
<protein>
    <submittedName>
        <fullName evidence="3">Putative tail protein</fullName>
    </submittedName>
</protein>
<dbReference type="AlphaFoldDB" id="A0A4R6FWG0"/>
<accession>A0A4R6FWG0</accession>
<proteinExistence type="predicted"/>
<gene>
    <name evidence="3" type="ORF">EV664_10270</name>
</gene>
<feature type="domain" description="Rcc01698-like C-terminal" evidence="2">
    <location>
        <begin position="477"/>
        <end position="571"/>
    </location>
</feature>
<dbReference type="EMBL" id="SNWD01000002">
    <property type="protein sequence ID" value="TDN85364.1"/>
    <property type="molecule type" value="Genomic_DNA"/>
</dbReference>
<evidence type="ECO:0000313" key="3">
    <source>
        <dbReference type="EMBL" id="TDN85364.1"/>
    </source>
</evidence>
<comment type="caution">
    <text evidence="3">The sequence shown here is derived from an EMBL/GenBank/DDBJ whole genome shotgun (WGS) entry which is preliminary data.</text>
</comment>
<sequence>MATLMLTVAGGAIGGPLGAGIGAALGRTIDRSVLFPAERREGPRLTELAVQTSSYGSAIPRLYGTMRVAGTVIWSTDLIEHRSTSGGKGAPKVTRYSYSASFAVLLSARAVQSVGRIWADGKLLRGAAGDFKMHTGFRLHSGGEDQVPDPLIVAAEGAGVTPAHRGCAYAVFEDMALEPFGNRIPSLTFEIVADAGEVDIGAVLADSSQGLVTGEAGTKLTGYCAYGEDVRAVVEQLAEASGCWAAPDTGRIVLANGNAEPLTIADSGARAQHEGGGVKSRRIADTLSLPSAVALAYYDPERDYQAGLQRAVSQGSGSERKQALPAAMRAVAAKAMAEQSLAAARAARERRRVTLDWAQLPVGPGACVRIAGEAGIWRVAGWTFEAMVVTLDLRRVTSGALPGGASVGRVLPAPDERIGISYVTAFELPLLNDTSWDSPRIGIAACGAGKGWRQAALMLTSDGGASWQPLGNSAPAAVIGRIVTPAPSASALIEDRHNHIEVELFAGWMTLNNADAQRLDGGANLALAGEELLQFAEAAPVGERRWRLSGLRRGLRGTERHRAGMAAGDRFTLIDRDTMLIHAVSVARIGGEIRIRAIGTDDDPAQGPEARVAIDGRSVVPPSPVHFRETREGGTAALSWVRRSRSGWLWIDGAETPLGEAAESYLFDPGDGGRVLALSEPRYAGARGWNANAMVQQAGDWGRSPPVSLKEEDKQ</sequence>
<dbReference type="InterPro" id="IPR032876">
    <property type="entry name" value="J_dom"/>
</dbReference>
<organism evidence="3 4">
    <name type="scientific">Stakelama pacifica</name>
    <dbReference type="NCBI Taxonomy" id="517720"/>
    <lineage>
        <taxon>Bacteria</taxon>
        <taxon>Pseudomonadati</taxon>
        <taxon>Pseudomonadota</taxon>
        <taxon>Alphaproteobacteria</taxon>
        <taxon>Sphingomonadales</taxon>
        <taxon>Sphingomonadaceae</taxon>
        <taxon>Stakelama</taxon>
    </lineage>
</organism>
<evidence type="ECO:0000259" key="1">
    <source>
        <dbReference type="Pfam" id="PF13550"/>
    </source>
</evidence>
<dbReference type="Proteomes" id="UP000295493">
    <property type="component" value="Unassembled WGS sequence"/>
</dbReference>